<evidence type="ECO:0000256" key="1">
    <source>
        <dbReference type="SAM" id="MobiDB-lite"/>
    </source>
</evidence>
<keyword evidence="2" id="KW-0732">Signal</keyword>
<dbReference type="EMBL" id="JAFLCK010000002">
    <property type="protein sequence ID" value="MBN8659157.1"/>
    <property type="molecule type" value="Genomic_DNA"/>
</dbReference>
<reference evidence="3" key="1">
    <citation type="submission" date="2021-02" db="EMBL/GenBank/DDBJ databases">
        <title>Genome-Resolved Metagenomics of a Microbial Community Performing Photosynthetic Biological Nutrient Removal.</title>
        <authorList>
            <person name="Mcdaniel E.A."/>
        </authorList>
    </citation>
    <scope>NUCLEOTIDE SEQUENCE</scope>
    <source>
        <strain evidence="3">UWPOB_OBS1</strain>
    </source>
</reference>
<gene>
    <name evidence="3" type="ORF">J0M35_02260</name>
</gene>
<name>A0A8J7PDE2_9BACT</name>
<protein>
    <submittedName>
        <fullName evidence="3">Uncharacterized protein</fullName>
    </submittedName>
</protein>
<dbReference type="CDD" id="cd06464">
    <property type="entry name" value="ACD_sHsps-like"/>
    <property type="match status" value="1"/>
</dbReference>
<dbReference type="AlphaFoldDB" id="A0A8J7PDE2"/>
<feature type="region of interest" description="Disordered" evidence="1">
    <location>
        <begin position="153"/>
        <end position="175"/>
    </location>
</feature>
<feature type="signal peptide" evidence="2">
    <location>
        <begin position="1"/>
        <end position="36"/>
    </location>
</feature>
<evidence type="ECO:0000313" key="4">
    <source>
        <dbReference type="Proteomes" id="UP000664277"/>
    </source>
</evidence>
<dbReference type="Gene3D" id="2.60.40.790">
    <property type="match status" value="1"/>
</dbReference>
<comment type="caution">
    <text evidence="3">The sequence shown here is derived from an EMBL/GenBank/DDBJ whole genome shotgun (WGS) entry which is preliminary data.</text>
</comment>
<accession>A0A8J7PDE2</accession>
<dbReference type="InterPro" id="IPR008978">
    <property type="entry name" value="HSP20-like_chaperone"/>
</dbReference>
<dbReference type="SUPFAM" id="SSF49764">
    <property type="entry name" value="HSP20-like chaperones"/>
    <property type="match status" value="1"/>
</dbReference>
<sequence>MKSKFEFAKHKAILKAGLPKVLLAAGLLVLPNCSLASDLAKPKASNIDDSEAMLSKLINAEMKAPPQNLKTKPGKRQLQVTVKTGEKLLPVKQSPQIEKGEVKSLSSTDAVLTIETIEDKDNFKVIARIKGDLCGRVEIALDEENFSIKGFDSQTATSAKQAKDPDKGELITTESSTSFERAFSLPFKVASDKAQALVSNSSQEIEIILPRLEKPPGEDM</sequence>
<feature type="chain" id="PRO_5035224053" evidence="2">
    <location>
        <begin position="37"/>
        <end position="220"/>
    </location>
</feature>
<proteinExistence type="predicted"/>
<dbReference type="Proteomes" id="UP000664277">
    <property type="component" value="Unassembled WGS sequence"/>
</dbReference>
<organism evidence="3 4">
    <name type="scientific">Candidatus Obscuribacter phosphatis</name>
    <dbReference type="NCBI Taxonomy" id="1906157"/>
    <lineage>
        <taxon>Bacteria</taxon>
        <taxon>Bacillati</taxon>
        <taxon>Candidatus Melainabacteria</taxon>
        <taxon>Candidatus Obscuribacterales</taxon>
        <taxon>Candidatus Obscuribacteraceae</taxon>
        <taxon>Candidatus Obscuribacter</taxon>
    </lineage>
</organism>
<evidence type="ECO:0000313" key="3">
    <source>
        <dbReference type="EMBL" id="MBN8659157.1"/>
    </source>
</evidence>
<evidence type="ECO:0000256" key="2">
    <source>
        <dbReference type="SAM" id="SignalP"/>
    </source>
</evidence>